<organism evidence="5 6">
    <name type="scientific">Coffea arabica</name>
    <name type="common">Arabian coffee</name>
    <dbReference type="NCBI Taxonomy" id="13443"/>
    <lineage>
        <taxon>Eukaryota</taxon>
        <taxon>Viridiplantae</taxon>
        <taxon>Streptophyta</taxon>
        <taxon>Embryophyta</taxon>
        <taxon>Tracheophyta</taxon>
        <taxon>Spermatophyta</taxon>
        <taxon>Magnoliopsida</taxon>
        <taxon>eudicotyledons</taxon>
        <taxon>Gunneridae</taxon>
        <taxon>Pentapetalae</taxon>
        <taxon>asterids</taxon>
        <taxon>lamiids</taxon>
        <taxon>Gentianales</taxon>
        <taxon>Rubiaceae</taxon>
        <taxon>Ixoroideae</taxon>
        <taxon>Gardenieae complex</taxon>
        <taxon>Bertiereae - Coffeeae clade</taxon>
        <taxon>Coffeeae</taxon>
        <taxon>Coffea</taxon>
    </lineage>
</organism>
<evidence type="ECO:0000313" key="6">
    <source>
        <dbReference type="RefSeq" id="XP_071925927.1"/>
    </source>
</evidence>
<evidence type="ECO:0000256" key="1">
    <source>
        <dbReference type="ARBA" id="ARBA00022658"/>
    </source>
</evidence>
<proteinExistence type="predicted"/>
<dbReference type="GeneID" id="140016302"/>
<dbReference type="RefSeq" id="XP_071925927.1">
    <property type="nucleotide sequence ID" value="XM_072069826.1"/>
</dbReference>
<dbReference type="InterPro" id="IPR038937">
    <property type="entry name" value="RopGEF"/>
</dbReference>
<evidence type="ECO:0000256" key="3">
    <source>
        <dbReference type="SAM" id="MobiDB-lite"/>
    </source>
</evidence>
<keyword evidence="1 2" id="KW-0344">Guanine-nucleotide releasing factor</keyword>
<gene>
    <name evidence="6" type="primary">LOC140016302</name>
</gene>
<feature type="domain" description="PRONE" evidence="4">
    <location>
        <begin position="98"/>
        <end position="484"/>
    </location>
</feature>
<evidence type="ECO:0000256" key="2">
    <source>
        <dbReference type="PROSITE-ProRule" id="PRU00663"/>
    </source>
</evidence>
<dbReference type="Proteomes" id="UP001652660">
    <property type="component" value="Chromosome 10c"/>
</dbReference>
<feature type="region of interest" description="Disordered" evidence="3">
    <location>
        <begin position="1"/>
        <end position="24"/>
    </location>
</feature>
<sequence>MAANYSCILSSSSEEEEEDGDIYRHSSFHPFDSYSISADVSESESCSSASTFSSRPPPPPQAAASHALNSLSSSSDSPARPKVMFPVVGHRHVVIPEEKQDEPELSEVELIKERFAKLLLGEDMSGGGNGVCTALAISKAITNLAATVFGELWKLEPMVPKKKSMWLCEMEWLLCVSDSIVELVPSVQELPCGRTVEVMVPQPRSDLSLNLPALKNLDAMLISILDGFHDSEFYYVDRGIIFADGEFIEARPCPPSQERPSITLEEKWWLPFPKVPQNGLCEETRKQLQQCRECTNQIYRAAVAINNRVLSEMEVPQVYLDSLPKSGKACLGEILYRYITGNQFSPECLIDYLDLSSEHNTLEIANNIEAALHIWRQKYSKKKFSHTKTGKSQWSGPLKVFVDIEKAKMSAQRADSLLKILKLHFPTLPQTALERHKIQYNKDVGQSILESYSRVIEGLAFNLMARIEDLLYVDEATRLRAAAESLSFVDHRGLTGDFTMQKQFPSGPVSTQLNSCASLLRKPAFCSGVPLVRKLKRIQKSQKNTPDEKIERALLEVYGFKPPLA</sequence>
<feature type="compositionally biased region" description="Low complexity" evidence="3">
    <location>
        <begin position="62"/>
        <end position="78"/>
    </location>
</feature>
<dbReference type="PANTHER" id="PTHR33101:SF50">
    <property type="entry name" value="ROP GUANINE NUCLEOTIDE EXCHANGE FACTOR 1-LIKE"/>
    <property type="match status" value="1"/>
</dbReference>
<dbReference type="Pfam" id="PF03759">
    <property type="entry name" value="PRONE"/>
    <property type="match status" value="1"/>
</dbReference>
<feature type="compositionally biased region" description="Low complexity" evidence="3">
    <location>
        <begin position="45"/>
        <end position="54"/>
    </location>
</feature>
<dbReference type="PROSITE" id="PS51334">
    <property type="entry name" value="PRONE"/>
    <property type="match status" value="1"/>
</dbReference>
<evidence type="ECO:0000259" key="4">
    <source>
        <dbReference type="PROSITE" id="PS51334"/>
    </source>
</evidence>
<evidence type="ECO:0000313" key="5">
    <source>
        <dbReference type="Proteomes" id="UP001652660"/>
    </source>
</evidence>
<reference evidence="6" key="1">
    <citation type="submission" date="2025-08" db="UniProtKB">
        <authorList>
            <consortium name="RefSeq"/>
        </authorList>
    </citation>
    <scope>IDENTIFICATION</scope>
    <source>
        <tissue evidence="6">Leaves</tissue>
    </source>
</reference>
<dbReference type="InterPro" id="IPR005512">
    <property type="entry name" value="PRONE_dom"/>
</dbReference>
<feature type="region of interest" description="Disordered" evidence="3">
    <location>
        <begin position="45"/>
        <end position="78"/>
    </location>
</feature>
<dbReference type="Gene3D" id="1.20.58.2010">
    <property type="entry name" value="PRONE domain, subdomain 1"/>
    <property type="match status" value="2"/>
</dbReference>
<name>A0ABM4W2B4_COFAR</name>
<dbReference type="PANTHER" id="PTHR33101">
    <property type="entry name" value="ROP GUANINE NUCLEOTIDE EXCHANGE FACTOR 1"/>
    <property type="match status" value="1"/>
</dbReference>
<keyword evidence="5" id="KW-1185">Reference proteome</keyword>
<accession>A0ABM4W2B4</accession>
<protein>
    <submittedName>
        <fullName evidence="6">Rop guanine nucleotide exchange factor 1-like isoform X1</fullName>
    </submittedName>
</protein>